<reference evidence="1" key="1">
    <citation type="submission" date="2021-05" db="EMBL/GenBank/DDBJ databases">
        <authorList>
            <person name="Pietrasiak N."/>
            <person name="Ward R."/>
            <person name="Stajich J.E."/>
            <person name="Kurbessoian T."/>
        </authorList>
    </citation>
    <scope>NUCLEOTIDE SEQUENCE</scope>
    <source>
        <strain evidence="1">JT2-VF2</strain>
    </source>
</reference>
<name>A0A951Q8L0_9NOST</name>
<protein>
    <submittedName>
        <fullName evidence="1">Uncharacterized protein</fullName>
    </submittedName>
</protein>
<accession>A0A951Q8L0</accession>
<evidence type="ECO:0000313" key="2">
    <source>
        <dbReference type="Proteomes" id="UP000715781"/>
    </source>
</evidence>
<proteinExistence type="predicted"/>
<dbReference type="EMBL" id="JAHHHN010000061">
    <property type="protein sequence ID" value="MBW4566130.1"/>
    <property type="molecule type" value="Genomic_DNA"/>
</dbReference>
<gene>
    <name evidence="1" type="ORF">KME32_34675</name>
</gene>
<evidence type="ECO:0000313" key="1">
    <source>
        <dbReference type="EMBL" id="MBW4566130.1"/>
    </source>
</evidence>
<comment type="caution">
    <text evidence="1">The sequence shown here is derived from an EMBL/GenBank/DDBJ whole genome shotgun (WGS) entry which is preliminary data.</text>
</comment>
<dbReference type="Proteomes" id="UP000715781">
    <property type="component" value="Unassembled WGS sequence"/>
</dbReference>
<organism evidence="1 2">
    <name type="scientific">Mojavia pulchra JT2-VF2</name>
    <dbReference type="NCBI Taxonomy" id="287848"/>
    <lineage>
        <taxon>Bacteria</taxon>
        <taxon>Bacillati</taxon>
        <taxon>Cyanobacteriota</taxon>
        <taxon>Cyanophyceae</taxon>
        <taxon>Nostocales</taxon>
        <taxon>Nostocaceae</taxon>
    </lineage>
</organism>
<dbReference type="AlphaFoldDB" id="A0A951Q8L0"/>
<reference evidence="1" key="2">
    <citation type="journal article" date="2022" name="Microbiol. Resour. Announc.">
        <title>Metagenome Sequencing to Explore Phylogenomics of Terrestrial Cyanobacteria.</title>
        <authorList>
            <person name="Ward R.D."/>
            <person name="Stajich J.E."/>
            <person name="Johansen J.R."/>
            <person name="Huntemann M."/>
            <person name="Clum A."/>
            <person name="Foster B."/>
            <person name="Foster B."/>
            <person name="Roux S."/>
            <person name="Palaniappan K."/>
            <person name="Varghese N."/>
            <person name="Mukherjee S."/>
            <person name="Reddy T.B.K."/>
            <person name="Daum C."/>
            <person name="Copeland A."/>
            <person name="Chen I.A."/>
            <person name="Ivanova N.N."/>
            <person name="Kyrpides N.C."/>
            <person name="Shapiro N."/>
            <person name="Eloe-Fadrosh E.A."/>
            <person name="Pietrasiak N."/>
        </authorList>
    </citation>
    <scope>NUCLEOTIDE SEQUENCE</scope>
    <source>
        <strain evidence="1">JT2-VF2</strain>
    </source>
</reference>
<sequence>MTKDRILLSVFTATFLTVASLSVIDPSARNILYEFSKLFLAGYVGYLLK</sequence>